<organism evidence="1 2">
    <name type="scientific">Beta vulgaris subsp. vulgaris</name>
    <name type="common">Beet</name>
    <dbReference type="NCBI Taxonomy" id="3555"/>
    <lineage>
        <taxon>Eukaryota</taxon>
        <taxon>Viridiplantae</taxon>
        <taxon>Streptophyta</taxon>
        <taxon>Embryophyta</taxon>
        <taxon>Tracheophyta</taxon>
        <taxon>Spermatophyta</taxon>
        <taxon>Magnoliopsida</taxon>
        <taxon>eudicotyledons</taxon>
        <taxon>Gunneridae</taxon>
        <taxon>Pentapetalae</taxon>
        <taxon>Caryophyllales</taxon>
        <taxon>Chenopodiaceae</taxon>
        <taxon>Betoideae</taxon>
        <taxon>Beta</taxon>
    </lineage>
</organism>
<accession>A0A0J8DS15</accession>
<evidence type="ECO:0000313" key="1">
    <source>
        <dbReference type="EMBL" id="KMS93535.1"/>
    </source>
</evidence>
<name>A0A0J8DS15_BETVV</name>
<evidence type="ECO:0000313" key="2">
    <source>
        <dbReference type="Proteomes" id="UP000035740"/>
    </source>
</evidence>
<reference evidence="1 2" key="1">
    <citation type="journal article" date="2014" name="Nature">
        <title>The genome of the recently domesticated crop plant sugar beet (Beta vulgaris).</title>
        <authorList>
            <person name="Dohm J.C."/>
            <person name="Minoche A.E."/>
            <person name="Holtgrawe D."/>
            <person name="Capella-Gutierrez S."/>
            <person name="Zakrzewski F."/>
            <person name="Tafer H."/>
            <person name="Rupp O."/>
            <person name="Sorensen T.R."/>
            <person name="Stracke R."/>
            <person name="Reinhardt R."/>
            <person name="Goesmann A."/>
            <person name="Kraft T."/>
            <person name="Schulz B."/>
            <person name="Stadler P.F."/>
            <person name="Schmidt T."/>
            <person name="Gabaldon T."/>
            <person name="Lehrach H."/>
            <person name="Weisshaar B."/>
            <person name="Himmelbauer H."/>
        </authorList>
    </citation>
    <scope>NUCLEOTIDE SEQUENCE [LARGE SCALE GENOMIC DNA]</scope>
    <source>
        <tissue evidence="1">Taproot</tissue>
    </source>
</reference>
<dbReference type="AlphaFoldDB" id="A0A0J8DS15"/>
<dbReference type="Proteomes" id="UP000035740">
    <property type="component" value="Unassembled WGS sequence"/>
</dbReference>
<gene>
    <name evidence="1" type="ORF">BVRB_030500</name>
</gene>
<proteinExistence type="predicted"/>
<sequence>MISTFALYGVWTAKQGVIEQWFYDESGAGYNALVRATVLLSKMCWTNEFGVFVVHPKG</sequence>
<protein>
    <submittedName>
        <fullName evidence="1">Uncharacterized protein</fullName>
    </submittedName>
</protein>
<dbReference type="EMBL" id="KQ101698">
    <property type="protein sequence ID" value="KMS93535.1"/>
    <property type="molecule type" value="Genomic_DNA"/>
</dbReference>
<keyword evidence="2" id="KW-1185">Reference proteome</keyword>
<dbReference type="Gramene" id="KMS93535">
    <property type="protein sequence ID" value="KMS93535"/>
    <property type="gene ID" value="BVRB_030500"/>
</dbReference>